<dbReference type="eggNOG" id="COG1047">
    <property type="taxonomic scope" value="Bacteria"/>
</dbReference>
<dbReference type="RefSeq" id="WP_004511614.1">
    <property type="nucleotide sequence ID" value="NC_007517.1"/>
</dbReference>
<keyword evidence="14" id="KW-1185">Reference proteome</keyword>
<dbReference type="Pfam" id="PF00254">
    <property type="entry name" value="FKBP_C"/>
    <property type="match status" value="1"/>
</dbReference>
<reference evidence="13 14" key="1">
    <citation type="submission" date="2005-10" db="EMBL/GenBank/DDBJ databases">
        <title>Complete sequence of Geobacter metallireducens GS-15.</title>
        <authorList>
            <consortium name="US DOE Joint Genome Institute"/>
            <person name="Copeland A."/>
            <person name="Lucas S."/>
            <person name="Lapidus A."/>
            <person name="Barry K."/>
            <person name="Detter J.C."/>
            <person name="Glavina T."/>
            <person name="Hammon N."/>
            <person name="Israni S."/>
            <person name="Pitluck S."/>
            <person name="Di Bartolo G."/>
            <person name="Chain P."/>
            <person name="Schmutz J."/>
            <person name="Larimer F."/>
            <person name="Land M."/>
            <person name="Kyrpides N."/>
            <person name="Ivanova N."/>
            <person name="Richardson P."/>
        </authorList>
    </citation>
    <scope>NUCLEOTIDE SEQUENCE [LARGE SCALE GENOMIC DNA]</scope>
    <source>
        <strain evidence="14">ATCC 53774 / DSM 7210 / GS-15</strain>
    </source>
</reference>
<feature type="chain" id="PRO_5004223432" description="peptidylprolyl isomerase" evidence="10">
    <location>
        <begin position="25"/>
        <end position="406"/>
    </location>
</feature>
<evidence type="ECO:0000256" key="8">
    <source>
        <dbReference type="ARBA" id="ARBA00037071"/>
    </source>
</evidence>
<dbReference type="InterPro" id="IPR036249">
    <property type="entry name" value="Thioredoxin-like_sf"/>
</dbReference>
<dbReference type="GO" id="GO:0042026">
    <property type="term" value="P:protein refolding"/>
    <property type="evidence" value="ECO:0007669"/>
    <property type="project" value="UniProtKB-ARBA"/>
</dbReference>
<evidence type="ECO:0000313" key="13">
    <source>
        <dbReference type="EMBL" id="ABB31690.1"/>
    </source>
</evidence>
<evidence type="ECO:0000313" key="14">
    <source>
        <dbReference type="Proteomes" id="UP000007073"/>
    </source>
</evidence>
<evidence type="ECO:0000259" key="11">
    <source>
        <dbReference type="PROSITE" id="PS50059"/>
    </source>
</evidence>
<evidence type="ECO:0000256" key="2">
    <source>
        <dbReference type="ARBA" id="ARBA00004496"/>
    </source>
</evidence>
<evidence type="ECO:0000256" key="6">
    <source>
        <dbReference type="ARBA" id="ARBA00023186"/>
    </source>
</evidence>
<evidence type="ECO:0000256" key="1">
    <source>
        <dbReference type="ARBA" id="ARBA00000971"/>
    </source>
</evidence>
<dbReference type="Gene3D" id="3.10.50.40">
    <property type="match status" value="2"/>
</dbReference>
<dbReference type="Gene3D" id="3.40.30.10">
    <property type="entry name" value="Glutaredoxin"/>
    <property type="match status" value="1"/>
</dbReference>
<dbReference type="PANTHER" id="PTHR47861:SF3">
    <property type="entry name" value="FKBP-TYPE PEPTIDYL-PROLYL CIS-TRANS ISOMERASE SLYD"/>
    <property type="match status" value="1"/>
</dbReference>
<keyword evidence="4" id="KW-0963">Cytoplasm</keyword>
<dbReference type="EC" id="5.2.1.8" evidence="9"/>
<gene>
    <name evidence="13" type="ordered locus">Gmet_1456</name>
</gene>
<comment type="subcellular location">
    <subcellularLocation>
        <location evidence="2">Cytoplasm</location>
    </subcellularLocation>
</comment>
<comment type="similarity">
    <text evidence="3">Belongs to the FKBP-type PPIase family.</text>
</comment>
<keyword evidence="10" id="KW-0732">Signal</keyword>
<dbReference type="HOGENOM" id="CLU_677495_0_0_7"/>
<dbReference type="AlphaFoldDB" id="Q39VN4"/>
<name>Q39VN4_GEOMG</name>
<evidence type="ECO:0000256" key="9">
    <source>
        <dbReference type="PROSITE-ProRule" id="PRU00277"/>
    </source>
</evidence>
<dbReference type="Proteomes" id="UP000007073">
    <property type="component" value="Chromosome"/>
</dbReference>
<feature type="domain" description="PPIase FKBP-type" evidence="11">
    <location>
        <begin position="68"/>
        <end position="167"/>
    </location>
</feature>
<dbReference type="GO" id="GO:0003755">
    <property type="term" value="F:peptidyl-prolyl cis-trans isomerase activity"/>
    <property type="evidence" value="ECO:0007669"/>
    <property type="project" value="UniProtKB-KW"/>
</dbReference>
<sequence length="406" mass="43655">MNRTATSKIVAMMLVVAVAIPALAAEPRNGESAGADAVLTKAIEDALGNGTGSVTVDLPQAEGKAKAGDLVTLRYTMTTADGALVATTEESVAADKGRPRSVAFTARSRYRPEEIVAGGEGNLPGVAEAVIGMAPGEKKHLSLSADKAFGARDPQRVVTMATVKSLPRTVAIPAADYVKNFGALPVVGKELPVVPYFPARVIEVTEQQAKLQLLARDGERFTESFGAVETKVDGESVKIRLVPTIGAPFEFRGARGTITAAGEENFTVDFNHPLADRSVVLDLEVVSLTKGEKLAAISVPWLENHDQGLEKAKQEEKPAVLVLYADWCQWCKKLFGETAEDPRIKAVSDRFVWIRVNSDKEKAYKEQYGQDGYPLIVLLDRQGKVAKKLDGFRDAAGLREELNALL</sequence>
<organism evidence="13 14">
    <name type="scientific">Geobacter metallireducens (strain ATCC 53774 / DSM 7210 / GS-15)</name>
    <dbReference type="NCBI Taxonomy" id="269799"/>
    <lineage>
        <taxon>Bacteria</taxon>
        <taxon>Pseudomonadati</taxon>
        <taxon>Thermodesulfobacteriota</taxon>
        <taxon>Desulfuromonadia</taxon>
        <taxon>Geobacterales</taxon>
        <taxon>Geobacteraceae</taxon>
        <taxon>Geobacter</taxon>
    </lineage>
</organism>
<dbReference type="eggNOG" id="COG1331">
    <property type="taxonomic scope" value="Bacteria"/>
</dbReference>
<accession>Q39VN4</accession>
<dbReference type="InterPro" id="IPR001179">
    <property type="entry name" value="PPIase_FKBP_dom"/>
</dbReference>
<comment type="catalytic activity">
    <reaction evidence="1 9">
        <text>[protein]-peptidylproline (omega=180) = [protein]-peptidylproline (omega=0)</text>
        <dbReference type="Rhea" id="RHEA:16237"/>
        <dbReference type="Rhea" id="RHEA-COMP:10747"/>
        <dbReference type="Rhea" id="RHEA-COMP:10748"/>
        <dbReference type="ChEBI" id="CHEBI:83833"/>
        <dbReference type="ChEBI" id="CHEBI:83834"/>
        <dbReference type="EC" id="5.2.1.8"/>
    </reaction>
</comment>
<dbReference type="EMBL" id="CP000148">
    <property type="protein sequence ID" value="ABB31690.1"/>
    <property type="molecule type" value="Genomic_DNA"/>
</dbReference>
<keyword evidence="7 9" id="KW-0413">Isomerase</keyword>
<dbReference type="GO" id="GO:0005737">
    <property type="term" value="C:cytoplasm"/>
    <property type="evidence" value="ECO:0007669"/>
    <property type="project" value="UniProtKB-SubCell"/>
</dbReference>
<dbReference type="SUPFAM" id="SSF52833">
    <property type="entry name" value="Thioredoxin-like"/>
    <property type="match status" value="1"/>
</dbReference>
<keyword evidence="5 9" id="KW-0697">Rotamase</keyword>
<dbReference type="PROSITE" id="PS51352">
    <property type="entry name" value="THIOREDOXIN_2"/>
    <property type="match status" value="1"/>
</dbReference>
<dbReference type="PROSITE" id="PS50059">
    <property type="entry name" value="FKBP_PPIASE"/>
    <property type="match status" value="1"/>
</dbReference>
<protein>
    <recommendedName>
        <fullName evidence="9">peptidylprolyl isomerase</fullName>
        <ecNumber evidence="9">5.2.1.8</ecNumber>
    </recommendedName>
</protein>
<evidence type="ECO:0000259" key="12">
    <source>
        <dbReference type="PROSITE" id="PS51352"/>
    </source>
</evidence>
<comment type="function">
    <text evidence="8">Also involved in hydrogenase metallocenter assembly, probably by participating in the nickel insertion step. This function in hydrogenase biosynthesis requires chaperone activity and the presence of the metal-binding domain, but not PPIase activity.</text>
</comment>
<dbReference type="STRING" id="269799.Gmet_1456"/>
<dbReference type="KEGG" id="gme:Gmet_1456"/>
<dbReference type="PANTHER" id="PTHR47861">
    <property type="entry name" value="FKBP-TYPE PEPTIDYL-PROLYL CIS-TRANS ISOMERASE SLYD"/>
    <property type="match status" value="1"/>
</dbReference>
<proteinExistence type="inferred from homology"/>
<dbReference type="SUPFAM" id="SSF54534">
    <property type="entry name" value="FKBP-like"/>
    <property type="match status" value="2"/>
</dbReference>
<evidence type="ECO:0000256" key="7">
    <source>
        <dbReference type="ARBA" id="ARBA00023235"/>
    </source>
</evidence>
<dbReference type="DNASU" id="3740477"/>
<evidence type="ECO:0000256" key="5">
    <source>
        <dbReference type="ARBA" id="ARBA00023110"/>
    </source>
</evidence>
<keyword evidence="6" id="KW-0143">Chaperone</keyword>
<dbReference type="Pfam" id="PF13899">
    <property type="entry name" value="Thioredoxin_7"/>
    <property type="match status" value="1"/>
</dbReference>
<dbReference type="InterPro" id="IPR013766">
    <property type="entry name" value="Thioredoxin_domain"/>
</dbReference>
<evidence type="ECO:0000256" key="3">
    <source>
        <dbReference type="ARBA" id="ARBA00006577"/>
    </source>
</evidence>
<evidence type="ECO:0000256" key="10">
    <source>
        <dbReference type="SAM" id="SignalP"/>
    </source>
</evidence>
<feature type="domain" description="Thioredoxin" evidence="12">
    <location>
        <begin position="288"/>
        <end position="406"/>
    </location>
</feature>
<reference evidence="13 14" key="2">
    <citation type="journal article" date="2009" name="BMC Microbiol.">
        <title>The genome sequence of Geobacter metallireducens: features of metabolism, physiology and regulation common and dissimilar to Geobacter sulfurreducens.</title>
        <authorList>
            <person name="Aklujkar M."/>
            <person name="Krushkal J."/>
            <person name="DiBartolo G."/>
            <person name="Lapidus A."/>
            <person name="Land M.L."/>
            <person name="Lovley D.R."/>
        </authorList>
    </citation>
    <scope>NUCLEOTIDE SEQUENCE [LARGE SCALE GENOMIC DNA]</scope>
    <source>
        <strain evidence="14">ATCC 53774 / DSM 7210 / GS-15</strain>
    </source>
</reference>
<evidence type="ECO:0000256" key="4">
    <source>
        <dbReference type="ARBA" id="ARBA00022490"/>
    </source>
</evidence>
<dbReference type="InterPro" id="IPR046357">
    <property type="entry name" value="PPIase_dom_sf"/>
</dbReference>
<feature type="signal peptide" evidence="10">
    <location>
        <begin position="1"/>
        <end position="24"/>
    </location>
</feature>